<dbReference type="Proteomes" id="UP000274822">
    <property type="component" value="Unassembled WGS sequence"/>
</dbReference>
<evidence type="ECO:0000313" key="3">
    <source>
        <dbReference type="Proteomes" id="UP000274822"/>
    </source>
</evidence>
<gene>
    <name evidence="2" type="ORF">BC938DRAFT_483481</name>
</gene>
<feature type="compositionally biased region" description="Polar residues" evidence="1">
    <location>
        <begin position="99"/>
        <end position="108"/>
    </location>
</feature>
<dbReference type="AlphaFoldDB" id="A0A433QBY2"/>
<evidence type="ECO:0000256" key="1">
    <source>
        <dbReference type="SAM" id="MobiDB-lite"/>
    </source>
</evidence>
<proteinExistence type="predicted"/>
<keyword evidence="3" id="KW-1185">Reference proteome</keyword>
<sequence length="117" mass="13013">LSLPPPLLCYSLRQTWLQSTSRNSTNCKGVTLTRYVWTAMPRTRSGHPSATASSFASNVPAYIEVLGFTSGTPQLHLAGPKHEGNESRRLRKKTGKFNLDTQANVNRATDTRRTRPK</sequence>
<comment type="caution">
    <text evidence="2">The sequence shown here is derived from an EMBL/GenBank/DDBJ whole genome shotgun (WGS) entry which is preliminary data.</text>
</comment>
<feature type="region of interest" description="Disordered" evidence="1">
    <location>
        <begin position="75"/>
        <end position="117"/>
    </location>
</feature>
<reference evidence="2 3" key="1">
    <citation type="journal article" date="2018" name="New Phytol.">
        <title>Phylogenomics of Endogonaceae and evolution of mycorrhizas within Mucoromycota.</title>
        <authorList>
            <person name="Chang Y."/>
            <person name="Desiro A."/>
            <person name="Na H."/>
            <person name="Sandor L."/>
            <person name="Lipzen A."/>
            <person name="Clum A."/>
            <person name="Barry K."/>
            <person name="Grigoriev I.V."/>
            <person name="Martin F.M."/>
            <person name="Stajich J.E."/>
            <person name="Smith M.E."/>
            <person name="Bonito G."/>
            <person name="Spatafora J.W."/>
        </authorList>
    </citation>
    <scope>NUCLEOTIDE SEQUENCE [LARGE SCALE GENOMIC DNA]</scope>
    <source>
        <strain evidence="2 3">AD002</strain>
    </source>
</reference>
<evidence type="ECO:0000313" key="2">
    <source>
        <dbReference type="EMBL" id="RUS27287.1"/>
    </source>
</evidence>
<dbReference type="EMBL" id="RBNJ01008732">
    <property type="protein sequence ID" value="RUS27287.1"/>
    <property type="molecule type" value="Genomic_DNA"/>
</dbReference>
<feature type="non-terminal residue" evidence="2">
    <location>
        <position position="117"/>
    </location>
</feature>
<name>A0A433QBY2_9FUNG</name>
<accession>A0A433QBY2</accession>
<organism evidence="2 3">
    <name type="scientific">Jimgerdemannia flammicorona</name>
    <dbReference type="NCBI Taxonomy" id="994334"/>
    <lineage>
        <taxon>Eukaryota</taxon>
        <taxon>Fungi</taxon>
        <taxon>Fungi incertae sedis</taxon>
        <taxon>Mucoromycota</taxon>
        <taxon>Mucoromycotina</taxon>
        <taxon>Endogonomycetes</taxon>
        <taxon>Endogonales</taxon>
        <taxon>Endogonaceae</taxon>
        <taxon>Jimgerdemannia</taxon>
    </lineage>
</organism>
<protein>
    <submittedName>
        <fullName evidence="2">Uncharacterized protein</fullName>
    </submittedName>
</protein>
<feature type="non-terminal residue" evidence="2">
    <location>
        <position position="1"/>
    </location>
</feature>